<dbReference type="PROSITE" id="PS52045">
    <property type="entry name" value="NEPROSIN_PEP_CD"/>
    <property type="match status" value="1"/>
</dbReference>
<evidence type="ECO:0000313" key="4">
    <source>
        <dbReference type="Proteomes" id="UP000008021"/>
    </source>
</evidence>
<proteinExistence type="predicted"/>
<dbReference type="Gramene" id="OMERI02G33780.1">
    <property type="protein sequence ID" value="OMERI02G33780.1"/>
    <property type="gene ID" value="OMERI02G33780"/>
</dbReference>
<protein>
    <recommendedName>
        <fullName evidence="2">Neprosin PEP catalytic domain-containing protein</fullName>
    </recommendedName>
</protein>
<reference evidence="3" key="1">
    <citation type="submission" date="2015-04" db="UniProtKB">
        <authorList>
            <consortium name="EnsemblPlants"/>
        </authorList>
    </citation>
    <scope>IDENTIFICATION</scope>
</reference>
<feature type="domain" description="Neprosin PEP catalytic" evidence="2">
    <location>
        <begin position="128"/>
        <end position="365"/>
    </location>
</feature>
<dbReference type="Pfam" id="PF14365">
    <property type="entry name" value="Neprosin_AP"/>
    <property type="match status" value="1"/>
</dbReference>
<dbReference type="STRING" id="40149.A0A0E0CSJ5"/>
<evidence type="ECO:0000259" key="2">
    <source>
        <dbReference type="PROSITE" id="PS52045"/>
    </source>
</evidence>
<name>A0A0E0CSJ5_9ORYZ</name>
<dbReference type="HOGENOM" id="CLU_030538_0_1_1"/>
<dbReference type="Pfam" id="PF03080">
    <property type="entry name" value="Neprosin"/>
    <property type="match status" value="1"/>
</dbReference>
<evidence type="ECO:0000313" key="3">
    <source>
        <dbReference type="EnsemblPlants" id="OMERI02G33780.1"/>
    </source>
</evidence>
<feature type="signal peptide" evidence="1">
    <location>
        <begin position="1"/>
        <end position="21"/>
    </location>
</feature>
<reference evidence="3" key="2">
    <citation type="submission" date="2018-05" db="EMBL/GenBank/DDBJ databases">
        <title>OmerRS3 (Oryza meridionalis Reference Sequence Version 3).</title>
        <authorList>
            <person name="Zhang J."/>
            <person name="Kudrna D."/>
            <person name="Lee S."/>
            <person name="Talag J."/>
            <person name="Welchert J."/>
            <person name="Wing R.A."/>
        </authorList>
    </citation>
    <scope>NUCLEOTIDE SEQUENCE [LARGE SCALE GENOMIC DNA]</scope>
    <source>
        <strain evidence="3">cv. OR44</strain>
    </source>
</reference>
<keyword evidence="1" id="KW-0732">Signal</keyword>
<dbReference type="AlphaFoldDB" id="A0A0E0CSJ5"/>
<dbReference type="InterPro" id="IPR004314">
    <property type="entry name" value="Neprosin"/>
</dbReference>
<keyword evidence="4" id="KW-1185">Reference proteome</keyword>
<organism evidence="3">
    <name type="scientific">Oryza meridionalis</name>
    <dbReference type="NCBI Taxonomy" id="40149"/>
    <lineage>
        <taxon>Eukaryota</taxon>
        <taxon>Viridiplantae</taxon>
        <taxon>Streptophyta</taxon>
        <taxon>Embryophyta</taxon>
        <taxon>Tracheophyta</taxon>
        <taxon>Spermatophyta</taxon>
        <taxon>Magnoliopsida</taxon>
        <taxon>Liliopsida</taxon>
        <taxon>Poales</taxon>
        <taxon>Poaceae</taxon>
        <taxon>BOP clade</taxon>
        <taxon>Oryzoideae</taxon>
        <taxon>Oryzeae</taxon>
        <taxon>Oryzinae</taxon>
        <taxon>Oryza</taxon>
    </lineage>
</organism>
<feature type="chain" id="PRO_5002356103" description="Neprosin PEP catalytic domain-containing protein" evidence="1">
    <location>
        <begin position="22"/>
        <end position="365"/>
    </location>
</feature>
<dbReference type="PANTHER" id="PTHR31589:SF135">
    <property type="entry name" value="OS05G0341100 PROTEIN"/>
    <property type="match status" value="1"/>
</dbReference>
<dbReference type="Proteomes" id="UP000008021">
    <property type="component" value="Chromosome 2"/>
</dbReference>
<dbReference type="PANTHER" id="PTHR31589">
    <property type="entry name" value="PROTEIN, PUTATIVE (DUF239)-RELATED-RELATED"/>
    <property type="match status" value="1"/>
</dbReference>
<dbReference type="InterPro" id="IPR025521">
    <property type="entry name" value="Neprosin_propep"/>
</dbReference>
<dbReference type="eggNOG" id="ENOG502QVB2">
    <property type="taxonomic scope" value="Eukaryota"/>
</dbReference>
<evidence type="ECO:0000256" key="1">
    <source>
        <dbReference type="SAM" id="SignalP"/>
    </source>
</evidence>
<accession>A0A0E0CSJ5</accession>
<dbReference type="EnsemblPlants" id="OMERI02G33780.1">
    <property type="protein sequence ID" value="OMERI02G33780.1"/>
    <property type="gene ID" value="OMERI02G33780"/>
</dbReference>
<dbReference type="InterPro" id="IPR053168">
    <property type="entry name" value="Glutamic_endopeptidase"/>
</dbReference>
<sequence length="365" mass="40171">MKRNNVFQVTLLSYLVLTIRGKELKCIKNGENSGQILVGQQVNRTIQAEDGDIYDCVDVNLQPTCKHPMLKDHKIQMEPSSFPIGLDIQSPLEVAFSQAQLSTINCPIGTVPILRNNVDTKMVQRIGTLASNDKQQLGAGIKYWDEIYGIRASINVYDPKVKKDSKDLSASWIQIDNGPKIGHGVGIGVGSSDNEKLNKSCIDHNCPGFVQVSHSVGLGGRVHPISIYNGPQYVINVLIFKDPKTKNWWLAYGENNTLIGYWPSSQFSFMKDKGDFAFFGGYVQGPTAASYPPQMGSGHFASEGFGKAAFIRNIQVIKDENNKLVSPDIRNAHPGSNDLSLYDYGGYGVNDNGMHVYYGGPGKYD</sequence>